<organism evidence="3 4">
    <name type="scientific">Paenibacillus suaedae</name>
    <dbReference type="NCBI Taxonomy" id="3077233"/>
    <lineage>
        <taxon>Bacteria</taxon>
        <taxon>Bacillati</taxon>
        <taxon>Bacillota</taxon>
        <taxon>Bacilli</taxon>
        <taxon>Bacillales</taxon>
        <taxon>Paenibacillaceae</taxon>
        <taxon>Paenibacillus</taxon>
    </lineage>
</organism>
<proteinExistence type="predicted"/>
<evidence type="ECO:0000313" key="3">
    <source>
        <dbReference type="EMBL" id="MDT8976006.1"/>
    </source>
</evidence>
<sequence length="272" mass="31300">MVGLLKFTFIFTLPISIVCLLLLFFGNHHDVPFSFYVITFASVLIPIFSRFKWRQLEAAEIDNNRTITTTVLNRAPEFKASHHFESVGAEMSLLVDEKQQQICFCHKNSFRPQIYNYRDIVKSELLLDENNISTMHRDHCGHDNGGGHSLLGYRCNRRIKKIELSIIVDDMYQPVYKIKFLNDGYGLLENESEYKRAFEEAYQCHQLINVLMKRGLDSVKPNETVKSTGTTTVIEPTSTVLVADELRKLSQLKDEGVISQEEFDAQKKKLIG</sequence>
<evidence type="ECO:0000259" key="2">
    <source>
        <dbReference type="Pfam" id="PF09851"/>
    </source>
</evidence>
<keyword evidence="1" id="KW-0812">Transmembrane</keyword>
<reference evidence="4" key="1">
    <citation type="submission" date="2023-09" db="EMBL/GenBank/DDBJ databases">
        <title>Paenibacillus sp. chi10 Genome sequencing and assembly.</title>
        <authorList>
            <person name="Kim I."/>
        </authorList>
    </citation>
    <scope>NUCLEOTIDE SEQUENCE [LARGE SCALE GENOMIC DNA]</scope>
    <source>
        <strain evidence="4">chi10</strain>
    </source>
</reference>
<keyword evidence="1" id="KW-1133">Transmembrane helix</keyword>
<protein>
    <submittedName>
        <fullName evidence="3">SHOCT domain-containing protein</fullName>
    </submittedName>
</protein>
<dbReference type="InterPro" id="IPR018649">
    <property type="entry name" value="SHOCT"/>
</dbReference>
<keyword evidence="4" id="KW-1185">Reference proteome</keyword>
<dbReference type="EMBL" id="JAVYAA010000001">
    <property type="protein sequence ID" value="MDT8976006.1"/>
    <property type="molecule type" value="Genomic_DNA"/>
</dbReference>
<gene>
    <name evidence="3" type="ORF">RQP50_07085</name>
</gene>
<evidence type="ECO:0000313" key="4">
    <source>
        <dbReference type="Proteomes" id="UP001250538"/>
    </source>
</evidence>
<feature type="transmembrane region" description="Helical" evidence="1">
    <location>
        <begin position="31"/>
        <end position="48"/>
    </location>
</feature>
<accession>A0AAJ2N3T2</accession>
<dbReference type="Proteomes" id="UP001250538">
    <property type="component" value="Unassembled WGS sequence"/>
</dbReference>
<dbReference type="RefSeq" id="WP_072727901.1">
    <property type="nucleotide sequence ID" value="NZ_JAVYAA010000001.1"/>
</dbReference>
<keyword evidence="1" id="KW-0472">Membrane</keyword>
<name>A0AAJ2N3T2_9BACL</name>
<evidence type="ECO:0000256" key="1">
    <source>
        <dbReference type="SAM" id="Phobius"/>
    </source>
</evidence>
<comment type="caution">
    <text evidence="3">The sequence shown here is derived from an EMBL/GenBank/DDBJ whole genome shotgun (WGS) entry which is preliminary data.</text>
</comment>
<dbReference type="AlphaFoldDB" id="A0AAJ2N3T2"/>
<dbReference type="Pfam" id="PF09851">
    <property type="entry name" value="SHOCT"/>
    <property type="match status" value="1"/>
</dbReference>
<feature type="transmembrane region" description="Helical" evidence="1">
    <location>
        <begin position="7"/>
        <end position="25"/>
    </location>
</feature>
<feature type="domain" description="SHOCT" evidence="2">
    <location>
        <begin position="244"/>
        <end position="270"/>
    </location>
</feature>